<gene>
    <name evidence="1" type="ORF">HINF_LOCUS63230</name>
    <name evidence="2" type="ORF">HINF_LOCUS9615</name>
</gene>
<evidence type="ECO:0000313" key="3">
    <source>
        <dbReference type="Proteomes" id="UP001642409"/>
    </source>
</evidence>
<organism evidence="1">
    <name type="scientific">Hexamita inflata</name>
    <dbReference type="NCBI Taxonomy" id="28002"/>
    <lineage>
        <taxon>Eukaryota</taxon>
        <taxon>Metamonada</taxon>
        <taxon>Diplomonadida</taxon>
        <taxon>Hexamitidae</taxon>
        <taxon>Hexamitinae</taxon>
        <taxon>Hexamita</taxon>
    </lineage>
</organism>
<reference evidence="2 3" key="2">
    <citation type="submission" date="2024-07" db="EMBL/GenBank/DDBJ databases">
        <authorList>
            <person name="Akdeniz Z."/>
        </authorList>
    </citation>
    <scope>NUCLEOTIDE SEQUENCE [LARGE SCALE GENOMIC DNA]</scope>
</reference>
<accession>A0AA86RDI8</accession>
<keyword evidence="3" id="KW-1185">Reference proteome</keyword>
<dbReference type="AlphaFoldDB" id="A0AA86RDI8"/>
<evidence type="ECO:0000313" key="2">
    <source>
        <dbReference type="EMBL" id="CAL5986854.1"/>
    </source>
</evidence>
<dbReference type="EMBL" id="CATOUU010001169">
    <property type="protein sequence ID" value="CAI9975585.1"/>
    <property type="molecule type" value="Genomic_DNA"/>
</dbReference>
<sequence>MTGGLTTADVLLTSQEGVTTLKVFEVTYSLNEVPCQRYVWFVFKWQMKLSLCFLLSIQLQCLHLQTRFSVPLSMTSTKYYLACQSVCDIRPLFGIQQNEMK</sequence>
<name>A0AA86RDI8_9EUKA</name>
<reference evidence="1" key="1">
    <citation type="submission" date="2023-06" db="EMBL/GenBank/DDBJ databases">
        <authorList>
            <person name="Kurt Z."/>
        </authorList>
    </citation>
    <scope>NUCLEOTIDE SEQUENCE</scope>
</reference>
<protein>
    <submittedName>
        <fullName evidence="2">Hypothetical_protein</fullName>
    </submittedName>
</protein>
<dbReference type="EMBL" id="CAXDID020000020">
    <property type="protein sequence ID" value="CAL5986854.1"/>
    <property type="molecule type" value="Genomic_DNA"/>
</dbReference>
<evidence type="ECO:0000313" key="1">
    <source>
        <dbReference type="EMBL" id="CAI9975585.1"/>
    </source>
</evidence>
<proteinExistence type="predicted"/>
<comment type="caution">
    <text evidence="1">The sequence shown here is derived from an EMBL/GenBank/DDBJ whole genome shotgun (WGS) entry which is preliminary data.</text>
</comment>
<dbReference type="Proteomes" id="UP001642409">
    <property type="component" value="Unassembled WGS sequence"/>
</dbReference>